<evidence type="ECO:0000313" key="2">
    <source>
        <dbReference type="EMBL" id="KRN74759.1"/>
    </source>
</evidence>
<feature type="transmembrane region" description="Helical" evidence="1">
    <location>
        <begin position="343"/>
        <end position="364"/>
    </location>
</feature>
<feature type="transmembrane region" description="Helical" evidence="1">
    <location>
        <begin position="187"/>
        <end position="206"/>
    </location>
</feature>
<keyword evidence="1" id="KW-1133">Transmembrane helix</keyword>
<dbReference type="OrthoDB" id="2329326at2"/>
<organism evidence="2 3">
    <name type="scientific">Weissella kandleri</name>
    <dbReference type="NCBI Taxonomy" id="1616"/>
    <lineage>
        <taxon>Bacteria</taxon>
        <taxon>Bacillati</taxon>
        <taxon>Bacillota</taxon>
        <taxon>Bacilli</taxon>
        <taxon>Lactobacillales</taxon>
        <taxon>Lactobacillaceae</taxon>
        <taxon>Weissella</taxon>
    </lineage>
</organism>
<dbReference type="PATRIC" id="fig|1616.3.peg.1200"/>
<feature type="transmembrane region" description="Helical" evidence="1">
    <location>
        <begin position="49"/>
        <end position="69"/>
    </location>
</feature>
<comment type="caution">
    <text evidence="2">The sequence shown here is derived from an EMBL/GenBank/DDBJ whole genome shotgun (WGS) entry which is preliminary data.</text>
</comment>
<evidence type="ECO:0000313" key="3">
    <source>
        <dbReference type="Proteomes" id="UP000051655"/>
    </source>
</evidence>
<dbReference type="RefSeq" id="WP_057756144.1">
    <property type="nucleotide sequence ID" value="NZ_JQBP01000006.1"/>
</dbReference>
<dbReference type="STRING" id="1616.IV73_GL001167"/>
<protein>
    <recommendedName>
        <fullName evidence="4">DUF998 domain-containing protein</fullName>
    </recommendedName>
</protein>
<dbReference type="Proteomes" id="UP000051655">
    <property type="component" value="Unassembled WGS sequence"/>
</dbReference>
<gene>
    <name evidence="2" type="ORF">IV73_GL001167</name>
</gene>
<feature type="transmembrane region" description="Helical" evidence="1">
    <location>
        <begin position="118"/>
        <end position="142"/>
    </location>
</feature>
<accession>A0A0R2JKD6</accession>
<feature type="transmembrane region" description="Helical" evidence="1">
    <location>
        <begin position="226"/>
        <end position="247"/>
    </location>
</feature>
<evidence type="ECO:0000256" key="1">
    <source>
        <dbReference type="SAM" id="Phobius"/>
    </source>
</evidence>
<feature type="transmembrane region" description="Helical" evidence="1">
    <location>
        <begin position="154"/>
        <end position="175"/>
    </location>
</feature>
<reference evidence="2 3" key="1">
    <citation type="journal article" date="2015" name="Genome Announc.">
        <title>Expanding the biotechnology potential of lactobacilli through comparative genomics of 213 strains and associated genera.</title>
        <authorList>
            <person name="Sun Z."/>
            <person name="Harris H.M."/>
            <person name="McCann A."/>
            <person name="Guo C."/>
            <person name="Argimon S."/>
            <person name="Zhang W."/>
            <person name="Yang X."/>
            <person name="Jeffery I.B."/>
            <person name="Cooney J.C."/>
            <person name="Kagawa T.F."/>
            <person name="Liu W."/>
            <person name="Song Y."/>
            <person name="Salvetti E."/>
            <person name="Wrobel A."/>
            <person name="Rasinkangas P."/>
            <person name="Parkhill J."/>
            <person name="Rea M.C."/>
            <person name="O'Sullivan O."/>
            <person name="Ritari J."/>
            <person name="Douillard F.P."/>
            <person name="Paul Ross R."/>
            <person name="Yang R."/>
            <person name="Briner A.E."/>
            <person name="Felis G.E."/>
            <person name="de Vos W.M."/>
            <person name="Barrangou R."/>
            <person name="Klaenhammer T.R."/>
            <person name="Caufield P.W."/>
            <person name="Cui Y."/>
            <person name="Zhang H."/>
            <person name="O'Toole P.W."/>
        </authorList>
    </citation>
    <scope>NUCLEOTIDE SEQUENCE [LARGE SCALE GENOMIC DNA]</scope>
    <source>
        <strain evidence="2 3">DSM 20593</strain>
    </source>
</reference>
<dbReference type="EMBL" id="JQBP01000006">
    <property type="protein sequence ID" value="KRN74759.1"/>
    <property type="molecule type" value="Genomic_DNA"/>
</dbReference>
<proteinExistence type="predicted"/>
<feature type="transmembrane region" description="Helical" evidence="1">
    <location>
        <begin position="89"/>
        <end position="106"/>
    </location>
</feature>
<keyword evidence="1" id="KW-0472">Membrane</keyword>
<evidence type="ECO:0008006" key="4">
    <source>
        <dbReference type="Google" id="ProtNLM"/>
    </source>
</evidence>
<feature type="transmembrane region" description="Helical" evidence="1">
    <location>
        <begin position="319"/>
        <end position="337"/>
    </location>
</feature>
<feature type="transmembrane region" description="Helical" evidence="1">
    <location>
        <begin position="292"/>
        <end position="312"/>
    </location>
</feature>
<name>A0A0R2JKD6_9LACO</name>
<sequence>MVKRVVDFPEELFNDLGLAQNNQLEIQNVNNQYVIKKDPAHEKGNEKFAFRYAMMTGVLAVLIALGNFLFQQTKTVGLTGANSLTQITIYLGTFFGVVGFMVTLFHQRQELRGGVRRWINLTTLTIAYGLIGYVVLALMMRLISSAFAGACLDIYTMSTIIGSFVGIMSYAMVVVGQRVQFERIVSILIATLFGGVVMSMATNGSAGWWQHNFSYLGTKNVGNGWIFNFTLIFSALILLTILDYLFSTLNATIRGDWRLFILRLLFSFTAIAVGAIGLFPNNPGLFHRIHDDIAQCLVSLVLVMIAAIRWLLPKASWEFLIVSYALAGGLVISDILFSKLHYLSLTAFEMIAFGFAFTWLILLLQILRGLASTEDVFQVTVETNEEPDER</sequence>
<keyword evidence="1" id="KW-0812">Transmembrane</keyword>
<dbReference type="AlphaFoldDB" id="A0A0R2JKD6"/>
<feature type="transmembrane region" description="Helical" evidence="1">
    <location>
        <begin position="259"/>
        <end position="280"/>
    </location>
</feature>
<keyword evidence="3" id="KW-1185">Reference proteome</keyword>